<feature type="chain" id="PRO_5034200371" description="Extracellular membrane protein CFEM domain-containing protein" evidence="2">
    <location>
        <begin position="21"/>
        <end position="179"/>
    </location>
</feature>
<evidence type="ECO:0000256" key="2">
    <source>
        <dbReference type="SAM" id="SignalP"/>
    </source>
</evidence>
<evidence type="ECO:0000313" key="3">
    <source>
        <dbReference type="EMBL" id="OCH90383.1"/>
    </source>
</evidence>
<dbReference type="OrthoDB" id="2753410at2759"/>
<sequence>MYAFAAFSVALLAGQASVYALGSHSPVYTLLKRQSDDSDSDVPEQCQSLCEASLEAASSCTGDDESCLCSSDVVQTFTACFSCEVSVDPSLEGTEQSALSELSSACEQAGFNVGDLSLSTAGAAPLPTTGSSGSKGGANPGSNGAQPAQKNGAVDRGAASASVLLVGITSVIAFTFEAM</sequence>
<keyword evidence="4" id="KW-1185">Reference proteome</keyword>
<accession>A0A8E2AU36</accession>
<feature type="signal peptide" evidence="2">
    <location>
        <begin position="1"/>
        <end position="20"/>
    </location>
</feature>
<protein>
    <recommendedName>
        <fullName evidence="5">Extracellular membrane protein CFEM domain-containing protein</fullName>
    </recommendedName>
</protein>
<name>A0A8E2AU36_9APHY</name>
<evidence type="ECO:0000313" key="4">
    <source>
        <dbReference type="Proteomes" id="UP000250043"/>
    </source>
</evidence>
<gene>
    <name evidence="3" type="ORF">OBBRIDRAFT_793368</name>
</gene>
<feature type="compositionally biased region" description="Polar residues" evidence="1">
    <location>
        <begin position="140"/>
        <end position="149"/>
    </location>
</feature>
<reference evidence="3 4" key="1">
    <citation type="submission" date="2016-07" db="EMBL/GenBank/DDBJ databases">
        <title>Draft genome of the white-rot fungus Obba rivulosa 3A-2.</title>
        <authorList>
            <consortium name="DOE Joint Genome Institute"/>
            <person name="Miettinen O."/>
            <person name="Riley R."/>
            <person name="Acob R."/>
            <person name="Barry K."/>
            <person name="Cullen D."/>
            <person name="De Vries R."/>
            <person name="Hainaut M."/>
            <person name="Hatakka A."/>
            <person name="Henrissat B."/>
            <person name="Hilden K."/>
            <person name="Kuo R."/>
            <person name="Labutti K."/>
            <person name="Lipzen A."/>
            <person name="Makela M.R."/>
            <person name="Sandor L."/>
            <person name="Spatafora J.W."/>
            <person name="Grigoriev I.V."/>
            <person name="Hibbett D.S."/>
        </authorList>
    </citation>
    <scope>NUCLEOTIDE SEQUENCE [LARGE SCALE GENOMIC DNA]</scope>
    <source>
        <strain evidence="3 4">3A-2</strain>
    </source>
</reference>
<organism evidence="3 4">
    <name type="scientific">Obba rivulosa</name>
    <dbReference type="NCBI Taxonomy" id="1052685"/>
    <lineage>
        <taxon>Eukaryota</taxon>
        <taxon>Fungi</taxon>
        <taxon>Dikarya</taxon>
        <taxon>Basidiomycota</taxon>
        <taxon>Agaricomycotina</taxon>
        <taxon>Agaricomycetes</taxon>
        <taxon>Polyporales</taxon>
        <taxon>Gelatoporiaceae</taxon>
        <taxon>Obba</taxon>
    </lineage>
</organism>
<feature type="region of interest" description="Disordered" evidence="1">
    <location>
        <begin position="123"/>
        <end position="152"/>
    </location>
</feature>
<proteinExistence type="predicted"/>
<evidence type="ECO:0000256" key="1">
    <source>
        <dbReference type="SAM" id="MobiDB-lite"/>
    </source>
</evidence>
<evidence type="ECO:0008006" key="5">
    <source>
        <dbReference type="Google" id="ProtNLM"/>
    </source>
</evidence>
<dbReference type="AlphaFoldDB" id="A0A8E2AU36"/>
<dbReference type="Proteomes" id="UP000250043">
    <property type="component" value="Unassembled WGS sequence"/>
</dbReference>
<keyword evidence="2" id="KW-0732">Signal</keyword>
<dbReference type="EMBL" id="KV722405">
    <property type="protein sequence ID" value="OCH90383.1"/>
    <property type="molecule type" value="Genomic_DNA"/>
</dbReference>